<dbReference type="EMBL" id="JAWDJR010000009">
    <property type="protein sequence ID" value="KAK9969045.1"/>
    <property type="molecule type" value="Genomic_DNA"/>
</dbReference>
<proteinExistence type="predicted"/>
<dbReference type="Proteomes" id="UP001479290">
    <property type="component" value="Unassembled WGS sequence"/>
</dbReference>
<comment type="caution">
    <text evidence="2">The sequence shown here is derived from an EMBL/GenBank/DDBJ whole genome shotgun (WGS) entry which is preliminary data.</text>
</comment>
<evidence type="ECO:0000256" key="1">
    <source>
        <dbReference type="SAM" id="MobiDB-lite"/>
    </source>
</evidence>
<keyword evidence="3" id="KW-1185">Reference proteome</keyword>
<feature type="compositionally biased region" description="Basic and acidic residues" evidence="1">
    <location>
        <begin position="103"/>
        <end position="115"/>
    </location>
</feature>
<sequence length="138" mass="15502">MLNCTIARTHVLLISVDSSEVHGTRQVRSQRPGKKRPLEGHFHAFSNDLSRPRKSLVFIFTVIEIDQPYPPLTKGYVELGQAQQRPLSMKQDITHGCLGGGPDPDRQTRVSRPHDVAMPPSVPGEVFVRFLSYIFIAK</sequence>
<gene>
    <name evidence="2" type="ORF">ABG768_027256</name>
</gene>
<protein>
    <submittedName>
        <fullName evidence="2">Uncharacterized protein</fullName>
    </submittedName>
</protein>
<name>A0AAW2A6F3_CULAL</name>
<feature type="region of interest" description="Disordered" evidence="1">
    <location>
        <begin position="98"/>
        <end position="117"/>
    </location>
</feature>
<evidence type="ECO:0000313" key="3">
    <source>
        <dbReference type="Proteomes" id="UP001479290"/>
    </source>
</evidence>
<accession>A0AAW2A6F3</accession>
<reference evidence="2 3" key="1">
    <citation type="submission" date="2024-05" db="EMBL/GenBank/DDBJ databases">
        <title>A high-quality chromosomal-level genome assembly of Topmouth culter (Culter alburnus).</title>
        <authorList>
            <person name="Zhao H."/>
        </authorList>
    </citation>
    <scope>NUCLEOTIDE SEQUENCE [LARGE SCALE GENOMIC DNA]</scope>
    <source>
        <strain evidence="2">CATC2023</strain>
        <tissue evidence="2">Muscle</tissue>
    </source>
</reference>
<organism evidence="2 3">
    <name type="scientific">Culter alburnus</name>
    <name type="common">Topmouth culter</name>
    <dbReference type="NCBI Taxonomy" id="194366"/>
    <lineage>
        <taxon>Eukaryota</taxon>
        <taxon>Metazoa</taxon>
        <taxon>Chordata</taxon>
        <taxon>Craniata</taxon>
        <taxon>Vertebrata</taxon>
        <taxon>Euteleostomi</taxon>
        <taxon>Actinopterygii</taxon>
        <taxon>Neopterygii</taxon>
        <taxon>Teleostei</taxon>
        <taxon>Ostariophysi</taxon>
        <taxon>Cypriniformes</taxon>
        <taxon>Xenocyprididae</taxon>
        <taxon>Xenocypridinae</taxon>
        <taxon>Culter</taxon>
    </lineage>
</organism>
<dbReference type="AlphaFoldDB" id="A0AAW2A6F3"/>
<evidence type="ECO:0000313" key="2">
    <source>
        <dbReference type="EMBL" id="KAK9969045.1"/>
    </source>
</evidence>